<dbReference type="OrthoDB" id="5424209at2759"/>
<dbReference type="GeneID" id="66100855"/>
<evidence type="ECO:0000313" key="2">
    <source>
        <dbReference type="Proteomes" id="UP000812287"/>
    </source>
</evidence>
<evidence type="ECO:0000313" key="1">
    <source>
        <dbReference type="EMBL" id="KAG7439561.1"/>
    </source>
</evidence>
<feature type="non-terminal residue" evidence="1">
    <location>
        <position position="1"/>
    </location>
</feature>
<dbReference type="RefSeq" id="XP_043033061.1">
    <property type="nucleotide sequence ID" value="XM_043178563.1"/>
</dbReference>
<organism evidence="1 2">
    <name type="scientific">Guyanagaster necrorhizus</name>
    <dbReference type="NCBI Taxonomy" id="856835"/>
    <lineage>
        <taxon>Eukaryota</taxon>
        <taxon>Fungi</taxon>
        <taxon>Dikarya</taxon>
        <taxon>Basidiomycota</taxon>
        <taxon>Agaricomycotina</taxon>
        <taxon>Agaricomycetes</taxon>
        <taxon>Agaricomycetidae</taxon>
        <taxon>Agaricales</taxon>
        <taxon>Marasmiineae</taxon>
        <taxon>Physalacriaceae</taxon>
        <taxon>Guyanagaster</taxon>
    </lineage>
</organism>
<protein>
    <submittedName>
        <fullName evidence="1">Uncharacterized protein</fullName>
    </submittedName>
</protein>
<dbReference type="Proteomes" id="UP000812287">
    <property type="component" value="Unassembled WGS sequence"/>
</dbReference>
<name>A0A9P7VEP6_9AGAR</name>
<proteinExistence type="predicted"/>
<gene>
    <name evidence="1" type="ORF">BT62DRAFT_1055711</name>
</gene>
<keyword evidence="2" id="KW-1185">Reference proteome</keyword>
<dbReference type="EMBL" id="MU250590">
    <property type="protein sequence ID" value="KAG7439561.1"/>
    <property type="molecule type" value="Genomic_DNA"/>
</dbReference>
<accession>A0A9P7VEP6</accession>
<sequence length="604" mass="68038">LSAEVLEDYIRFARSYVEAQSSVDQDSTISLTTTMPTFSSLGLSADATYSTTSYTPDAHAVSKEEAEFYYSGLHSEPRLLYRTGKKWFPPRGPEAYRRLKELHPVFNHPITTVWNNDLGWRVVKVLDTHTIHFTTIDVVRFRMVKFKEPPEDEEDTDEERVEANKLVITPVTIWIGVFPESTSTTAAHDAAQDILALLKDYQITDVDVDFRQSFYTREASPQLLKPVSDLNPLVNVISPLTPTLGLCISTKARPDIQGTMALYLAEGGGSDNLLGLSCRHVLIGSKEANVDYICHPSRPPKEVILLGNRAFTNFINSIKLKVRGGGTAVEYWRKEIEWFKEDEKGTDAVDVEKAKEYRIMTQRWLDDTEEAMDALAVFLNEVNKDWKKLDNRILGHILCSPAISLGVSEQRFTEDWGIFKVNWAKLGDGFQGNKIHLGTKLSPVQFMCKYFPYEDPNWEFEYPGNRLLPLMGIISDDLMHTPDMWDSNGEPYLLVVKSGNATNTTIGRANGVFSIVRDYFQDMSINQTSMEWGIMNYDSESEVFSEPGDSGAVIADIRGHIGGMLTGGSGMTTSPDMTYATPFWWLLERIKANGFPDAHLDILV</sequence>
<comment type="caution">
    <text evidence="1">The sequence shown here is derived from an EMBL/GenBank/DDBJ whole genome shotgun (WGS) entry which is preliminary data.</text>
</comment>
<reference evidence="1" key="1">
    <citation type="submission" date="2020-11" db="EMBL/GenBank/DDBJ databases">
        <title>Adaptations for nitrogen fixation in a non-lichenized fungal sporocarp promotes dispersal by wood-feeding termites.</title>
        <authorList>
            <consortium name="DOE Joint Genome Institute"/>
            <person name="Koch R.A."/>
            <person name="Yoon G."/>
            <person name="Arayal U."/>
            <person name="Lail K."/>
            <person name="Amirebrahimi M."/>
            <person name="Labutti K."/>
            <person name="Lipzen A."/>
            <person name="Riley R."/>
            <person name="Barry K."/>
            <person name="Henrissat B."/>
            <person name="Grigoriev I.V."/>
            <person name="Herr J.R."/>
            <person name="Aime M.C."/>
        </authorList>
    </citation>
    <scope>NUCLEOTIDE SEQUENCE</scope>
    <source>
        <strain evidence="1">MCA 3950</strain>
    </source>
</reference>
<dbReference type="AlphaFoldDB" id="A0A9P7VEP6"/>